<dbReference type="InterPro" id="IPR036188">
    <property type="entry name" value="FAD/NAD-bd_sf"/>
</dbReference>
<gene>
    <name evidence="2" type="ORF">JOM49_001371</name>
</gene>
<reference evidence="2 3" key="1">
    <citation type="submission" date="2021-03" db="EMBL/GenBank/DDBJ databases">
        <title>Sequencing the genomes of 1000 actinobacteria strains.</title>
        <authorList>
            <person name="Klenk H.-P."/>
        </authorList>
    </citation>
    <scope>NUCLEOTIDE SEQUENCE [LARGE SCALE GENOMIC DNA]</scope>
    <source>
        <strain evidence="2 3">DSM 45510</strain>
    </source>
</reference>
<dbReference type="SUPFAM" id="SSF51905">
    <property type="entry name" value="FAD/NAD(P)-binding domain"/>
    <property type="match status" value="1"/>
</dbReference>
<organism evidence="2 3">
    <name type="scientific">Amycolatopsis magusensis</name>
    <dbReference type="NCBI Taxonomy" id="882444"/>
    <lineage>
        <taxon>Bacteria</taxon>
        <taxon>Bacillati</taxon>
        <taxon>Actinomycetota</taxon>
        <taxon>Actinomycetes</taxon>
        <taxon>Pseudonocardiales</taxon>
        <taxon>Pseudonocardiaceae</taxon>
        <taxon>Amycolatopsis</taxon>
    </lineage>
</organism>
<dbReference type="Gene3D" id="3.30.9.10">
    <property type="entry name" value="D-Amino Acid Oxidase, subunit A, domain 2"/>
    <property type="match status" value="1"/>
</dbReference>
<dbReference type="Pfam" id="PF01494">
    <property type="entry name" value="FAD_binding_3"/>
    <property type="match status" value="1"/>
</dbReference>
<keyword evidence="3" id="KW-1185">Reference proteome</keyword>
<protein>
    <submittedName>
        <fullName evidence="2">2-polyprenyl-6-methoxyphenol hydroxylase-like FAD-dependent oxidoreductase</fullName>
    </submittedName>
</protein>
<dbReference type="Gene3D" id="3.50.50.60">
    <property type="entry name" value="FAD/NAD(P)-binding domain"/>
    <property type="match status" value="1"/>
</dbReference>
<evidence type="ECO:0000313" key="3">
    <source>
        <dbReference type="Proteomes" id="UP000741013"/>
    </source>
</evidence>
<feature type="domain" description="FAD-binding" evidence="1">
    <location>
        <begin position="5"/>
        <end position="338"/>
    </location>
</feature>
<name>A0ABS4PKC4_9PSEU</name>
<dbReference type="EMBL" id="JAGGMS010000001">
    <property type="protein sequence ID" value="MBP2179845.1"/>
    <property type="molecule type" value="Genomic_DNA"/>
</dbReference>
<proteinExistence type="predicted"/>
<evidence type="ECO:0000313" key="2">
    <source>
        <dbReference type="EMBL" id="MBP2179845.1"/>
    </source>
</evidence>
<dbReference type="Proteomes" id="UP000741013">
    <property type="component" value="Unassembled WGS sequence"/>
</dbReference>
<sequence length="395" mass="43064">MSGKNVLISGASVAGPALAYWLGRYGFRPTVVEVAPEPREGGYAVDFRGPTHLGVLERMGLLDRIRERQTGGMPIRFVDERERTLLRLPTEFAGGAVEIRRSDLSELLREHSADITEYRFGDSISALTETADGVHVTFESGDEGTFDLVIGADGLHSNVRALAFGPEREYVKHLGYYVAGWEMPSPSWLAQEAVGVNTPGKYVSAAVDHLNPAMAGAYVLFKSPELRYDRRDVEQQKRLIAENLAGMGWRTPEILGTLPAAKQLYFDSISRADVPNWSTGRIALLGDAACGATLGGMGTGTAIVAAYVLAGELANSGDHRTAFTRYENLLREYATECQKGGEGTGKFLAPDTRLKTWLRNKSLSNKLVLKLMLKAGEERSSNLTLPDYPHATAAR</sequence>
<accession>A0ABS4PKC4</accession>
<evidence type="ECO:0000259" key="1">
    <source>
        <dbReference type="Pfam" id="PF01494"/>
    </source>
</evidence>
<dbReference type="PANTHER" id="PTHR46865">
    <property type="entry name" value="OXIDOREDUCTASE-RELATED"/>
    <property type="match status" value="1"/>
</dbReference>
<dbReference type="RefSeq" id="WP_209663510.1">
    <property type="nucleotide sequence ID" value="NZ_JAGGMS010000001.1"/>
</dbReference>
<dbReference type="InterPro" id="IPR002938">
    <property type="entry name" value="FAD-bd"/>
</dbReference>
<dbReference type="PANTHER" id="PTHR46865:SF2">
    <property type="entry name" value="MONOOXYGENASE"/>
    <property type="match status" value="1"/>
</dbReference>
<dbReference type="InterPro" id="IPR051704">
    <property type="entry name" value="FAD_aromatic-hydroxylase"/>
</dbReference>
<comment type="caution">
    <text evidence="2">The sequence shown here is derived from an EMBL/GenBank/DDBJ whole genome shotgun (WGS) entry which is preliminary data.</text>
</comment>
<dbReference type="PRINTS" id="PR00420">
    <property type="entry name" value="RNGMNOXGNASE"/>
</dbReference>